<evidence type="ECO:0000313" key="4">
    <source>
        <dbReference type="Proteomes" id="UP000664203"/>
    </source>
</evidence>
<accession>A0A8H3F1D7</accession>
<dbReference type="PANTHER" id="PTHR12149:SF8">
    <property type="entry name" value="PROTEIN-RIBULOSAMINE 3-KINASE"/>
    <property type="match status" value="1"/>
</dbReference>
<dbReference type="PANTHER" id="PTHR12149">
    <property type="entry name" value="FRUCTOSAMINE 3 KINASE-RELATED PROTEIN"/>
    <property type="match status" value="1"/>
</dbReference>
<organism evidence="3 4">
    <name type="scientific">Alectoria fallacina</name>
    <dbReference type="NCBI Taxonomy" id="1903189"/>
    <lineage>
        <taxon>Eukaryota</taxon>
        <taxon>Fungi</taxon>
        <taxon>Dikarya</taxon>
        <taxon>Ascomycota</taxon>
        <taxon>Pezizomycotina</taxon>
        <taxon>Lecanoromycetes</taxon>
        <taxon>OSLEUM clade</taxon>
        <taxon>Lecanoromycetidae</taxon>
        <taxon>Lecanorales</taxon>
        <taxon>Lecanorineae</taxon>
        <taxon>Parmeliaceae</taxon>
        <taxon>Alectoria</taxon>
    </lineage>
</organism>
<dbReference type="InterPro" id="IPR011009">
    <property type="entry name" value="Kinase-like_dom_sf"/>
</dbReference>
<dbReference type="Gene3D" id="3.90.1200.10">
    <property type="match status" value="1"/>
</dbReference>
<dbReference type="Proteomes" id="UP000664203">
    <property type="component" value="Unassembled WGS sequence"/>
</dbReference>
<dbReference type="SUPFAM" id="SSF56112">
    <property type="entry name" value="Protein kinase-like (PK-like)"/>
    <property type="match status" value="1"/>
</dbReference>
<protein>
    <recommendedName>
        <fullName evidence="1">protein-ribulosamine 3-kinase</fullName>
        <ecNumber evidence="1">2.7.1.172</ecNumber>
    </recommendedName>
</protein>
<dbReference type="EMBL" id="CAJPDR010000056">
    <property type="protein sequence ID" value="CAF9912621.1"/>
    <property type="molecule type" value="Genomic_DNA"/>
</dbReference>
<comment type="caution">
    <text evidence="3">The sequence shown here is derived from an EMBL/GenBank/DDBJ whole genome shotgun (WGS) entry which is preliminary data.</text>
</comment>
<dbReference type="EC" id="2.7.1.172" evidence="1"/>
<reference evidence="3" key="1">
    <citation type="submission" date="2021-03" db="EMBL/GenBank/DDBJ databases">
        <authorList>
            <person name="Tagirdzhanova G."/>
        </authorList>
    </citation>
    <scope>NUCLEOTIDE SEQUENCE</scope>
</reference>
<dbReference type="OrthoDB" id="5772781at2759"/>
<proteinExistence type="predicted"/>
<comment type="catalytic activity">
    <reaction evidence="2">
        <text>N(6)-D-ribulosyl-L-lysyl-[protein] + ATP = N(6)-(3-O-phospho-D-ribulosyl)-L-lysyl-[protein] + ADP + H(+)</text>
        <dbReference type="Rhea" id="RHEA:48432"/>
        <dbReference type="Rhea" id="RHEA-COMP:12103"/>
        <dbReference type="Rhea" id="RHEA-COMP:12104"/>
        <dbReference type="ChEBI" id="CHEBI:15378"/>
        <dbReference type="ChEBI" id="CHEBI:30616"/>
        <dbReference type="ChEBI" id="CHEBI:90418"/>
        <dbReference type="ChEBI" id="CHEBI:90420"/>
        <dbReference type="ChEBI" id="CHEBI:456216"/>
        <dbReference type="EC" id="2.7.1.172"/>
    </reaction>
    <physiologicalReaction direction="left-to-right" evidence="2">
        <dbReference type="Rhea" id="RHEA:48433"/>
    </physiologicalReaction>
</comment>
<dbReference type="InterPro" id="IPR016477">
    <property type="entry name" value="Fructo-/Ketosamine-3-kinase"/>
</dbReference>
<dbReference type="GO" id="GO:0102193">
    <property type="term" value="F:protein-ribulosamine 3-kinase activity"/>
    <property type="evidence" value="ECO:0007669"/>
    <property type="project" value="UniProtKB-EC"/>
</dbReference>
<dbReference type="Pfam" id="PF03881">
    <property type="entry name" value="Fructosamin_kin"/>
    <property type="match status" value="1"/>
</dbReference>
<evidence type="ECO:0000256" key="1">
    <source>
        <dbReference type="ARBA" id="ARBA00011961"/>
    </source>
</evidence>
<keyword evidence="4" id="KW-1185">Reference proteome</keyword>
<gene>
    <name evidence="3" type="ORF">ALECFALPRED_008226</name>
</gene>
<evidence type="ECO:0000256" key="2">
    <source>
        <dbReference type="ARBA" id="ARBA00048655"/>
    </source>
</evidence>
<name>A0A8H3F1D7_9LECA</name>
<sequence length="326" mass="36888">MSNTVHTLLQRPLPGASAIDGDFPVDDNVVAHLPGGTKVLSAHRYGSSAWTITARITAELVDGTPKKFFLKCATEEAGHAMMEGEFWAMTELYNTIPAAFPKPLARGKFKTENPATYFFLCEFAEMSNQVPDPDRLCARIIELHRKSVSPTGKFGFHVRTCNGRTPQATEWDSSWTSFFAKFMVHVMAEDFKTNGLWPELERTGARIVSHVIPRLVGALETEGRSIKPCLIHGDLWEGNTGTSYETGSIILFDAGSYYAHNEMEIGDWRCPYNKVNSKIYTKTYLRHYGMSEPAEEWDDRNRLYSTYYDIVYSVNHMLQGRSVRQM</sequence>
<evidence type="ECO:0000313" key="3">
    <source>
        <dbReference type="EMBL" id="CAF9912621.1"/>
    </source>
</evidence>
<dbReference type="AlphaFoldDB" id="A0A8H3F1D7"/>